<dbReference type="EMBL" id="PEWY01000013">
    <property type="protein sequence ID" value="PIU37496.1"/>
    <property type="molecule type" value="Genomic_DNA"/>
</dbReference>
<evidence type="ECO:0000313" key="2">
    <source>
        <dbReference type="Proteomes" id="UP000230184"/>
    </source>
</evidence>
<sequence>MNKIKAIILDVDGVIVGDKEGFNAPYPPQVVINKLKQIRENGIYVILCSAKPYYSVKKIVDDAHLNNIQTALAGAILI</sequence>
<dbReference type="Proteomes" id="UP000230184">
    <property type="component" value="Unassembled WGS sequence"/>
</dbReference>
<name>A0A2M6YVI5_9BACT</name>
<evidence type="ECO:0000313" key="1">
    <source>
        <dbReference type="EMBL" id="PIU37496.1"/>
    </source>
</evidence>
<accession>A0A2M6YVI5</accession>
<dbReference type="SUPFAM" id="SSF56784">
    <property type="entry name" value="HAD-like"/>
    <property type="match status" value="1"/>
</dbReference>
<evidence type="ECO:0008006" key="3">
    <source>
        <dbReference type="Google" id="ProtNLM"/>
    </source>
</evidence>
<dbReference type="Gene3D" id="3.40.50.1000">
    <property type="entry name" value="HAD superfamily/HAD-like"/>
    <property type="match status" value="1"/>
</dbReference>
<dbReference type="InterPro" id="IPR036412">
    <property type="entry name" value="HAD-like_sf"/>
</dbReference>
<gene>
    <name evidence="1" type="ORF">COT02_00505</name>
</gene>
<feature type="non-terminal residue" evidence="1">
    <location>
        <position position="78"/>
    </location>
</feature>
<dbReference type="InterPro" id="IPR023214">
    <property type="entry name" value="HAD_sf"/>
</dbReference>
<dbReference type="AlphaFoldDB" id="A0A2M6YVI5"/>
<comment type="caution">
    <text evidence="1">The sequence shown here is derived from an EMBL/GenBank/DDBJ whole genome shotgun (WGS) entry which is preliminary data.</text>
</comment>
<proteinExistence type="predicted"/>
<reference evidence="2" key="1">
    <citation type="submission" date="2017-09" db="EMBL/GenBank/DDBJ databases">
        <title>Depth-based differentiation of microbial function through sediment-hosted aquifers and enrichment of novel symbionts in the deep terrestrial subsurface.</title>
        <authorList>
            <person name="Probst A.J."/>
            <person name="Ladd B."/>
            <person name="Jarett J.K."/>
            <person name="Geller-Mcgrath D.E."/>
            <person name="Sieber C.M.K."/>
            <person name="Emerson J.B."/>
            <person name="Anantharaman K."/>
            <person name="Thomas B.C."/>
            <person name="Malmstrom R."/>
            <person name="Stieglmeier M."/>
            <person name="Klingl A."/>
            <person name="Woyke T."/>
            <person name="Ryan C.M."/>
            <person name="Banfield J.F."/>
        </authorList>
    </citation>
    <scope>NUCLEOTIDE SEQUENCE [LARGE SCALE GENOMIC DNA]</scope>
</reference>
<organism evidence="1 2">
    <name type="scientific">Candidatus Roizmanbacteria bacterium CG07_land_8_20_14_0_80_34_15</name>
    <dbReference type="NCBI Taxonomy" id="1974849"/>
    <lineage>
        <taxon>Bacteria</taxon>
        <taxon>Candidatus Roizmaniibacteriota</taxon>
    </lineage>
</organism>
<dbReference type="Pfam" id="PF08282">
    <property type="entry name" value="Hydrolase_3"/>
    <property type="match status" value="1"/>
</dbReference>
<protein>
    <recommendedName>
        <fullName evidence="3">Hydrolase</fullName>
    </recommendedName>
</protein>